<dbReference type="Proteomes" id="UP000215214">
    <property type="component" value="Chromosome TJEJU"/>
</dbReference>
<sequence length="159" mass="18372">MELANIEKLLEKYLNAETTLQEETALRDYFTSTEVIPVHLEEYAMLFGYFKQSQNETFTKTIKLKPEKQKRKNFKWLSVAASFALLISVYMGYDIIEKRKTEMQIAEVKKALKMVSYNLNKGNDALYSVSSNYKKGTEAIAKLDTYDKAVKTAIKKLNN</sequence>
<keyword evidence="3" id="KW-1185">Reference proteome</keyword>
<proteinExistence type="predicted"/>
<dbReference type="RefSeq" id="WP_095072261.1">
    <property type="nucleotide sequence ID" value="NZ_LT899436.1"/>
</dbReference>
<dbReference type="AlphaFoldDB" id="A0A238UAC5"/>
<protein>
    <submittedName>
        <fullName evidence="2">Uncharacterized protein</fullName>
    </submittedName>
</protein>
<keyword evidence="1" id="KW-0812">Transmembrane</keyword>
<feature type="transmembrane region" description="Helical" evidence="1">
    <location>
        <begin position="74"/>
        <end position="93"/>
    </location>
</feature>
<reference evidence="2 3" key="1">
    <citation type="submission" date="2017-07" db="EMBL/GenBank/DDBJ databases">
        <authorList>
            <person name="Sun Z.S."/>
            <person name="Albrecht U."/>
            <person name="Echele G."/>
            <person name="Lee C.C."/>
        </authorList>
    </citation>
    <scope>NUCLEOTIDE SEQUENCE [LARGE SCALE GENOMIC DNA]</scope>
    <source>
        <strain evidence="3">type strain: KCTC 22618</strain>
    </source>
</reference>
<keyword evidence="1" id="KW-1133">Transmembrane helix</keyword>
<dbReference type="EMBL" id="LT899436">
    <property type="protein sequence ID" value="SNR16025.1"/>
    <property type="molecule type" value="Genomic_DNA"/>
</dbReference>
<organism evidence="2 3">
    <name type="scientific">Tenacibaculum jejuense</name>
    <dbReference type="NCBI Taxonomy" id="584609"/>
    <lineage>
        <taxon>Bacteria</taxon>
        <taxon>Pseudomonadati</taxon>
        <taxon>Bacteroidota</taxon>
        <taxon>Flavobacteriia</taxon>
        <taxon>Flavobacteriales</taxon>
        <taxon>Flavobacteriaceae</taxon>
        <taxon>Tenacibaculum</taxon>
    </lineage>
</organism>
<dbReference type="KEGG" id="tje:TJEJU_2340"/>
<evidence type="ECO:0000313" key="2">
    <source>
        <dbReference type="EMBL" id="SNR16025.1"/>
    </source>
</evidence>
<evidence type="ECO:0000256" key="1">
    <source>
        <dbReference type="SAM" id="Phobius"/>
    </source>
</evidence>
<keyword evidence="1" id="KW-0472">Membrane</keyword>
<gene>
    <name evidence="2" type="ORF">TJEJU_2340</name>
</gene>
<evidence type="ECO:0000313" key="3">
    <source>
        <dbReference type="Proteomes" id="UP000215214"/>
    </source>
</evidence>
<name>A0A238UAC5_9FLAO</name>
<dbReference type="OrthoDB" id="1098521at2"/>
<accession>A0A238UAC5</accession>